<gene>
    <name evidence="1" type="ORF">S7711_09974</name>
</gene>
<dbReference type="EMBL" id="KL648274">
    <property type="protein sequence ID" value="KEY71552.1"/>
    <property type="molecule type" value="Genomic_DNA"/>
</dbReference>
<protein>
    <submittedName>
        <fullName evidence="1">Uncharacterized protein</fullName>
    </submittedName>
</protein>
<dbReference type="AlphaFoldDB" id="A0A084B1X3"/>
<reference evidence="1 2" key="1">
    <citation type="journal article" date="2014" name="BMC Genomics">
        <title>Comparative genome sequencing reveals chemotype-specific gene clusters in the toxigenic black mold Stachybotrys.</title>
        <authorList>
            <person name="Semeiks J."/>
            <person name="Borek D."/>
            <person name="Otwinowski Z."/>
            <person name="Grishin N.V."/>
        </authorList>
    </citation>
    <scope>NUCLEOTIDE SEQUENCE [LARGE SCALE GENOMIC DNA]</scope>
    <source>
        <strain evidence="2">CBS 109288 / IBT 7711</strain>
    </source>
</reference>
<sequence>MLAKGYDETALLEELAHALSVTDEAIKRTSPDHPDHPVQLGIISDLLFKRYRRTKDKADLNRAIENARIPVEVDSHPGLASQLSALGDMMERYLLEYPRAPVT</sequence>
<dbReference type="OrthoDB" id="9991317at2759"/>
<dbReference type="Proteomes" id="UP000028045">
    <property type="component" value="Unassembled WGS sequence"/>
</dbReference>
<name>A0A084B1X3_STACB</name>
<accession>A0A084B1X3</accession>
<evidence type="ECO:0000313" key="1">
    <source>
        <dbReference type="EMBL" id="KEY71552.1"/>
    </source>
</evidence>
<organism evidence="1 2">
    <name type="scientific">Stachybotrys chartarum (strain CBS 109288 / IBT 7711)</name>
    <name type="common">Toxic black mold</name>
    <name type="synonym">Stilbospora chartarum</name>
    <dbReference type="NCBI Taxonomy" id="1280523"/>
    <lineage>
        <taxon>Eukaryota</taxon>
        <taxon>Fungi</taxon>
        <taxon>Dikarya</taxon>
        <taxon>Ascomycota</taxon>
        <taxon>Pezizomycotina</taxon>
        <taxon>Sordariomycetes</taxon>
        <taxon>Hypocreomycetidae</taxon>
        <taxon>Hypocreales</taxon>
        <taxon>Stachybotryaceae</taxon>
        <taxon>Stachybotrys</taxon>
    </lineage>
</organism>
<dbReference type="HOGENOM" id="CLU_2265472_0_0_1"/>
<evidence type="ECO:0000313" key="2">
    <source>
        <dbReference type="Proteomes" id="UP000028045"/>
    </source>
</evidence>
<keyword evidence="2" id="KW-1185">Reference proteome</keyword>
<proteinExistence type="predicted"/>